<sequence length="618" mass="67454">MAVNILAVLLMVFYYCAVVSVGVWSGRKMHLDSSLQLSRLSVETRRKQDAAHVLMKLFIANRHLPLWMGVGSMTATWVGGGYLNGTAENVYRNGILHCHAPLGYAISLVLGGTFFASKMRETKPLTMLDPFQNRYGRWMALLLCFPAVVGEVFWTAAILAALGNTAGAIIEVDARFFIIASALVVFFYTSLGGVYVVTHTDVLQIVKLTIFAQWICVPFCLGNHAVGLIGPPQSDWIGSIASRDVSQLFDAFLMTALGGIPWQVYFQRVLSCETDFDARMLSYLAAVGCIALAIPPAVIGAVAKSANFTAAGYPGPHYLRDKDIVRVLPYSIRYLTSGLVSMMGLIGITAAIMSSVDSSMLSASSIVTKNVYQSILRPMVSYAALEILLRLKHGMDILAFRLHRGSWFTFMAATARVRAGYVEERTLISVPRVSNCLLQASDVEVSLVLRVMVFIIGCWATYVALSVNSVFELWLLCSDIVYVLLFPQLFCILYFENSNAYGAFLAFSVSAGFRWLCGEPSMNVPVTIRLPMYDENLGQQFPFRFACMLLGLLTQLLGSVAGCRRASTSSTASPQGAKPNRNKRPSRATRASVRQAPPPVGSSRAANGASSTMSGLRL</sequence>
<evidence type="ECO:0000313" key="1">
    <source>
        <dbReference type="EMBL" id="KAH7960247.1"/>
    </source>
</evidence>
<evidence type="ECO:0000313" key="2">
    <source>
        <dbReference type="Proteomes" id="UP000821865"/>
    </source>
</evidence>
<dbReference type="EMBL" id="CM023472">
    <property type="protein sequence ID" value="KAH7960247.1"/>
    <property type="molecule type" value="Genomic_DNA"/>
</dbReference>
<protein>
    <submittedName>
        <fullName evidence="1">Uncharacterized protein</fullName>
    </submittedName>
</protein>
<gene>
    <name evidence="1" type="ORF">HPB49_018217</name>
</gene>
<accession>A0ACB8D740</accession>
<reference evidence="1" key="1">
    <citation type="submission" date="2020-05" db="EMBL/GenBank/DDBJ databases">
        <title>Large-scale comparative analyses of tick genomes elucidate their genetic diversity and vector capacities.</title>
        <authorList>
            <person name="Jia N."/>
            <person name="Wang J."/>
            <person name="Shi W."/>
            <person name="Du L."/>
            <person name="Sun Y."/>
            <person name="Zhan W."/>
            <person name="Jiang J."/>
            <person name="Wang Q."/>
            <person name="Zhang B."/>
            <person name="Ji P."/>
            <person name="Sakyi L.B."/>
            <person name="Cui X."/>
            <person name="Yuan T."/>
            <person name="Jiang B."/>
            <person name="Yang W."/>
            <person name="Lam T.T.-Y."/>
            <person name="Chang Q."/>
            <person name="Ding S."/>
            <person name="Wang X."/>
            <person name="Zhu J."/>
            <person name="Ruan X."/>
            <person name="Zhao L."/>
            <person name="Wei J."/>
            <person name="Que T."/>
            <person name="Du C."/>
            <person name="Cheng J."/>
            <person name="Dai P."/>
            <person name="Han X."/>
            <person name="Huang E."/>
            <person name="Gao Y."/>
            <person name="Liu J."/>
            <person name="Shao H."/>
            <person name="Ye R."/>
            <person name="Li L."/>
            <person name="Wei W."/>
            <person name="Wang X."/>
            <person name="Wang C."/>
            <person name="Yang T."/>
            <person name="Huo Q."/>
            <person name="Li W."/>
            <person name="Guo W."/>
            <person name="Chen H."/>
            <person name="Zhou L."/>
            <person name="Ni X."/>
            <person name="Tian J."/>
            <person name="Zhou Y."/>
            <person name="Sheng Y."/>
            <person name="Liu T."/>
            <person name="Pan Y."/>
            <person name="Xia L."/>
            <person name="Li J."/>
            <person name="Zhao F."/>
            <person name="Cao W."/>
        </authorList>
    </citation>
    <scope>NUCLEOTIDE SEQUENCE</scope>
    <source>
        <strain evidence="1">Dsil-2018</strain>
    </source>
</reference>
<name>A0ACB8D740_DERSI</name>
<proteinExistence type="predicted"/>
<dbReference type="Proteomes" id="UP000821865">
    <property type="component" value="Chromosome 3"/>
</dbReference>
<organism evidence="1 2">
    <name type="scientific">Dermacentor silvarum</name>
    <name type="common">Tick</name>
    <dbReference type="NCBI Taxonomy" id="543639"/>
    <lineage>
        <taxon>Eukaryota</taxon>
        <taxon>Metazoa</taxon>
        <taxon>Ecdysozoa</taxon>
        <taxon>Arthropoda</taxon>
        <taxon>Chelicerata</taxon>
        <taxon>Arachnida</taxon>
        <taxon>Acari</taxon>
        <taxon>Parasitiformes</taxon>
        <taxon>Ixodida</taxon>
        <taxon>Ixodoidea</taxon>
        <taxon>Ixodidae</taxon>
        <taxon>Rhipicephalinae</taxon>
        <taxon>Dermacentor</taxon>
    </lineage>
</organism>
<comment type="caution">
    <text evidence="1">The sequence shown here is derived from an EMBL/GenBank/DDBJ whole genome shotgun (WGS) entry which is preliminary data.</text>
</comment>
<keyword evidence="2" id="KW-1185">Reference proteome</keyword>